<reference evidence="1 2" key="1">
    <citation type="journal article" date="2018" name="Mol. Biol. Evol.">
        <title>Broad Genomic Sampling Reveals a Smut Pathogenic Ancestry of the Fungal Clade Ustilaginomycotina.</title>
        <authorList>
            <person name="Kijpornyongpan T."/>
            <person name="Mondo S.J."/>
            <person name="Barry K."/>
            <person name="Sandor L."/>
            <person name="Lee J."/>
            <person name="Lipzen A."/>
            <person name="Pangilinan J."/>
            <person name="LaButti K."/>
            <person name="Hainaut M."/>
            <person name="Henrissat B."/>
            <person name="Grigoriev I.V."/>
            <person name="Spatafora J.W."/>
            <person name="Aime M.C."/>
        </authorList>
    </citation>
    <scope>NUCLEOTIDE SEQUENCE [LARGE SCALE GENOMIC DNA]</scope>
    <source>
        <strain evidence="1 2">SA 807</strain>
    </source>
</reference>
<proteinExistence type="predicted"/>
<keyword evidence="2" id="KW-1185">Reference proteome</keyword>
<protein>
    <submittedName>
        <fullName evidence="1">RWD-domain-containing protein</fullName>
    </submittedName>
</protein>
<accession>A0ACD0NVL4</accession>
<dbReference type="Proteomes" id="UP000245626">
    <property type="component" value="Unassembled WGS sequence"/>
</dbReference>
<dbReference type="EMBL" id="KZ819998">
    <property type="protein sequence ID" value="PWN49858.1"/>
    <property type="molecule type" value="Genomic_DNA"/>
</dbReference>
<name>A0ACD0NVL4_9BASI</name>
<gene>
    <name evidence="1" type="ORF">IE53DRAFT_387888</name>
</gene>
<organism evidence="1 2">
    <name type="scientific">Violaceomyces palustris</name>
    <dbReference type="NCBI Taxonomy" id="1673888"/>
    <lineage>
        <taxon>Eukaryota</taxon>
        <taxon>Fungi</taxon>
        <taxon>Dikarya</taxon>
        <taxon>Basidiomycota</taxon>
        <taxon>Ustilaginomycotina</taxon>
        <taxon>Ustilaginomycetes</taxon>
        <taxon>Violaceomycetales</taxon>
        <taxon>Violaceomycetaceae</taxon>
        <taxon>Violaceomyces</taxon>
    </lineage>
</organism>
<evidence type="ECO:0000313" key="1">
    <source>
        <dbReference type="EMBL" id="PWN49858.1"/>
    </source>
</evidence>
<sequence length="714" mass="79437">MISNGNGCESRQLPGDDLASPEDLELCSQMQSDEITALESIYGNGCSFNNLSPNPTSFEGCRFVVHEGCKQPTASLTIPIILPQPQLIAIRTHRISVASRSTTKASDLKPNEDALVAQLQAIGIRSSKKGGRARSRHERAEIANQGSEGTRDRPPKDLQLKSCRGSRHAHQGRTKVETQAVRQAQPGQGTGSQSKDGANPRNLKQNFRSSPPHFSPTATIFTPRTQKVHIDPVSSVAVPVSNHVEWTEATIGPLANLPPVKLTVALPPGYPLFSPPKILQLQAPWLPRPPHGNQPLNQLREAENWIRKRLIRQWEEMGGAEVLYAWSSWLSEGMWEDIRLDGGQFAPFKEKRLDGVDSGALNSNPGELKFDEIVGPGQKGQPRLSIVMTSYERSKRKSDFEATSFDCGICLEGRKGRSCVRLSGCDHVFCHPCLSGYISMLVAEGFHRQAKSCPDPECVKMRAEKEKRGEDLNENEALPDFGEKVGRGLLTREELSLILDQTQVERLEMLCLKARAEADPSISYCPREGCQAPVLRSRGDEGLWERFRQCTKCGMSFCAWCKHTWHGPTPCPLSFHVSLLEKYLATEEGSPERQRLENTYGKAFLEKFIKQHEEDQANKKWLEEHATPCPSCGVRIEKSFGCNHMTCRSCMAHFCHICGQNISATNPYSHFNTRGLPCFNKLFDGILGNGDDGGIEGRQVDAEDFIPWEEILDD</sequence>
<evidence type="ECO:0000313" key="2">
    <source>
        <dbReference type="Proteomes" id="UP000245626"/>
    </source>
</evidence>